<sequence length="100" mass="11098">MFMLPSEGPKISGSRANYGVGSRVELNCTSAKSKPAALLHWYINEQPAENEYEFDSLTTLHSNGLESSSLGLRFIDIIISNIVSKIALKVQLESRQRRAD</sequence>
<dbReference type="PANTHER" id="PTHR21261">
    <property type="entry name" value="BEAT PROTEIN"/>
    <property type="match status" value="1"/>
</dbReference>
<organism evidence="3">
    <name type="scientific">Medioppia subpectinata</name>
    <dbReference type="NCBI Taxonomy" id="1979941"/>
    <lineage>
        <taxon>Eukaryota</taxon>
        <taxon>Metazoa</taxon>
        <taxon>Ecdysozoa</taxon>
        <taxon>Arthropoda</taxon>
        <taxon>Chelicerata</taxon>
        <taxon>Arachnida</taxon>
        <taxon>Acari</taxon>
        <taxon>Acariformes</taxon>
        <taxon>Sarcoptiformes</taxon>
        <taxon>Oribatida</taxon>
        <taxon>Brachypylina</taxon>
        <taxon>Oppioidea</taxon>
        <taxon>Oppiidae</taxon>
        <taxon>Medioppia</taxon>
    </lineage>
</organism>
<dbReference type="InterPro" id="IPR013162">
    <property type="entry name" value="CD80_C2-set"/>
</dbReference>
<dbReference type="EMBL" id="CAJPIZ010000450">
    <property type="protein sequence ID" value="CAG2101461.1"/>
    <property type="molecule type" value="Genomic_DNA"/>
</dbReference>
<dbReference type="OrthoDB" id="10015491at2759"/>
<dbReference type="SUPFAM" id="SSF48726">
    <property type="entry name" value="Immunoglobulin"/>
    <property type="match status" value="1"/>
</dbReference>
<dbReference type="Proteomes" id="UP000759131">
    <property type="component" value="Unassembled WGS sequence"/>
</dbReference>
<dbReference type="AlphaFoldDB" id="A0A7R9KF64"/>
<dbReference type="EMBL" id="OC855025">
    <property type="protein sequence ID" value="CAD7621031.1"/>
    <property type="molecule type" value="Genomic_DNA"/>
</dbReference>
<reference evidence="3" key="1">
    <citation type="submission" date="2020-11" db="EMBL/GenBank/DDBJ databases">
        <authorList>
            <person name="Tran Van P."/>
        </authorList>
    </citation>
    <scope>NUCLEOTIDE SEQUENCE</scope>
</reference>
<accession>A0A7R9KF64</accession>
<evidence type="ECO:0000256" key="1">
    <source>
        <dbReference type="ARBA" id="ARBA00023157"/>
    </source>
</evidence>
<gene>
    <name evidence="3" type="ORF">OSB1V03_LOCUS1510</name>
</gene>
<dbReference type="Pfam" id="PF08205">
    <property type="entry name" value="C2-set_2"/>
    <property type="match status" value="1"/>
</dbReference>
<protein>
    <recommendedName>
        <fullName evidence="2">CD80-like immunoglobulin C2-set domain-containing protein</fullName>
    </recommendedName>
</protein>
<feature type="domain" description="CD80-like immunoglobulin C2-set" evidence="2">
    <location>
        <begin position="17"/>
        <end position="56"/>
    </location>
</feature>
<keyword evidence="4" id="KW-1185">Reference proteome</keyword>
<keyword evidence="1" id="KW-1015">Disulfide bond</keyword>
<proteinExistence type="predicted"/>
<dbReference type="Gene3D" id="2.60.40.10">
    <property type="entry name" value="Immunoglobulins"/>
    <property type="match status" value="1"/>
</dbReference>
<name>A0A7R9KF64_9ACAR</name>
<evidence type="ECO:0000313" key="3">
    <source>
        <dbReference type="EMBL" id="CAD7621031.1"/>
    </source>
</evidence>
<dbReference type="InterPro" id="IPR013783">
    <property type="entry name" value="Ig-like_fold"/>
</dbReference>
<evidence type="ECO:0000259" key="2">
    <source>
        <dbReference type="Pfam" id="PF08205"/>
    </source>
</evidence>
<evidence type="ECO:0000313" key="4">
    <source>
        <dbReference type="Proteomes" id="UP000759131"/>
    </source>
</evidence>
<dbReference type="PANTHER" id="PTHR21261:SF15">
    <property type="entry name" value="BEATEN PATH IIIA, ISOFORM D-RELATED"/>
    <property type="match status" value="1"/>
</dbReference>
<dbReference type="InterPro" id="IPR036179">
    <property type="entry name" value="Ig-like_dom_sf"/>
</dbReference>